<dbReference type="AlphaFoldDB" id="A0AA39RZT9"/>
<dbReference type="InterPro" id="IPR018253">
    <property type="entry name" value="DnaJ_domain_CS"/>
</dbReference>
<dbReference type="Proteomes" id="UP001168877">
    <property type="component" value="Unassembled WGS sequence"/>
</dbReference>
<accession>A0AA39RZT9</accession>
<dbReference type="SMART" id="SM00271">
    <property type="entry name" value="DnaJ"/>
    <property type="match status" value="1"/>
</dbReference>
<dbReference type="EMBL" id="JAUESC010000384">
    <property type="protein sequence ID" value="KAK0581978.1"/>
    <property type="molecule type" value="Genomic_DNA"/>
</dbReference>
<dbReference type="InterPro" id="IPR036869">
    <property type="entry name" value="J_dom_sf"/>
</dbReference>
<dbReference type="PANTHER" id="PTHR44743">
    <property type="entry name" value="PUTATIVE, EXPRESSED-RELATED"/>
    <property type="match status" value="1"/>
</dbReference>
<reference evidence="2" key="1">
    <citation type="journal article" date="2022" name="Plant J.">
        <title>Strategies of tolerance reflected in two North American maple genomes.</title>
        <authorList>
            <person name="McEvoy S.L."/>
            <person name="Sezen U.U."/>
            <person name="Trouern-Trend A."/>
            <person name="McMahon S.M."/>
            <person name="Schaberg P.G."/>
            <person name="Yang J."/>
            <person name="Wegrzyn J.L."/>
            <person name="Swenson N.G."/>
        </authorList>
    </citation>
    <scope>NUCLEOTIDE SEQUENCE</scope>
    <source>
        <strain evidence="2">NS2018</strain>
    </source>
</reference>
<keyword evidence="3" id="KW-1185">Reference proteome</keyword>
<dbReference type="InterPro" id="IPR001623">
    <property type="entry name" value="DnaJ_domain"/>
</dbReference>
<evidence type="ECO:0000259" key="1">
    <source>
        <dbReference type="PROSITE" id="PS50076"/>
    </source>
</evidence>
<dbReference type="PROSITE" id="PS00636">
    <property type="entry name" value="DNAJ_1"/>
    <property type="match status" value="1"/>
</dbReference>
<proteinExistence type="predicted"/>
<feature type="domain" description="J" evidence="1">
    <location>
        <begin position="7"/>
        <end position="76"/>
    </location>
</feature>
<dbReference type="PANTHER" id="PTHR44743:SF12">
    <property type="entry name" value="J DOMAIN-CONTAINING PROTEIN"/>
    <property type="match status" value="1"/>
</dbReference>
<dbReference type="CDD" id="cd06257">
    <property type="entry name" value="DnaJ"/>
    <property type="match status" value="1"/>
</dbReference>
<dbReference type="PRINTS" id="PR00625">
    <property type="entry name" value="JDOMAIN"/>
</dbReference>
<name>A0AA39RZT9_ACESA</name>
<organism evidence="2 3">
    <name type="scientific">Acer saccharum</name>
    <name type="common">Sugar maple</name>
    <dbReference type="NCBI Taxonomy" id="4024"/>
    <lineage>
        <taxon>Eukaryota</taxon>
        <taxon>Viridiplantae</taxon>
        <taxon>Streptophyta</taxon>
        <taxon>Embryophyta</taxon>
        <taxon>Tracheophyta</taxon>
        <taxon>Spermatophyta</taxon>
        <taxon>Magnoliopsida</taxon>
        <taxon>eudicotyledons</taxon>
        <taxon>Gunneridae</taxon>
        <taxon>Pentapetalae</taxon>
        <taxon>rosids</taxon>
        <taxon>malvids</taxon>
        <taxon>Sapindales</taxon>
        <taxon>Sapindaceae</taxon>
        <taxon>Hippocastanoideae</taxon>
        <taxon>Acereae</taxon>
        <taxon>Acer</taxon>
    </lineage>
</organism>
<evidence type="ECO:0000313" key="2">
    <source>
        <dbReference type="EMBL" id="KAK0581978.1"/>
    </source>
</evidence>
<protein>
    <recommendedName>
        <fullName evidence="1">J domain-containing protein</fullName>
    </recommendedName>
</protein>
<gene>
    <name evidence="2" type="ORF">LWI29_020066</name>
</gene>
<dbReference type="PROSITE" id="PS50076">
    <property type="entry name" value="DNAJ_2"/>
    <property type="match status" value="1"/>
</dbReference>
<dbReference type="Gene3D" id="1.10.287.110">
    <property type="entry name" value="DnaJ domain"/>
    <property type="match status" value="1"/>
</dbReference>
<sequence length="151" mass="16967">MSSCGTCYYSVLGLRKQASATEIRDAYRKLALKWHPDRCMKDPLVAGEAKRRFQQIQEAYSVLSDKEKKAIYDAGMLGLLGDDDDDDDEGFCDFLQEMALMMASVNSPKEGYSLEYLQGLLMDMIADNQSIDFGFNWDAYKKQLGKGLSAS</sequence>
<dbReference type="SUPFAM" id="SSF46565">
    <property type="entry name" value="Chaperone J-domain"/>
    <property type="match status" value="1"/>
</dbReference>
<reference evidence="2" key="2">
    <citation type="submission" date="2023-06" db="EMBL/GenBank/DDBJ databases">
        <authorList>
            <person name="Swenson N.G."/>
            <person name="Wegrzyn J.L."/>
            <person name="Mcevoy S.L."/>
        </authorList>
    </citation>
    <scope>NUCLEOTIDE SEQUENCE</scope>
    <source>
        <strain evidence="2">NS2018</strain>
        <tissue evidence="2">Leaf</tissue>
    </source>
</reference>
<dbReference type="Pfam" id="PF00226">
    <property type="entry name" value="DnaJ"/>
    <property type="match status" value="1"/>
</dbReference>
<evidence type="ECO:0000313" key="3">
    <source>
        <dbReference type="Proteomes" id="UP001168877"/>
    </source>
</evidence>
<comment type="caution">
    <text evidence="2">The sequence shown here is derived from an EMBL/GenBank/DDBJ whole genome shotgun (WGS) entry which is preliminary data.</text>
</comment>